<sequence>MNSLISSPLLPGAHLRVDGVSLAFADRRVLTDVSFVVSAGERVGIIGENGSGKSTLLRIIAGLLPPDSGAVTVNATAGLTPSIGLLHQDAPFTPGDSIAQALESAVAPARDVLAAMDRHAAQMAADPDDHDAAARYAQTLDDAERLEAWDVDARIAAMLAGLGLDDLPTDRLTSEISGGQRARLSLAWLLLSAPDVLLLDEPTNHLDDHATAYLRSILLAWRGPVLFASHDRAFLDETVTSLIDLDPAPVPHAVAGPLTVDGPGSGIGITRFTGSYSDYLAARNQARIRWETQYRDEQAELKRLRASVRDNHVVGHENWKPRTEVRGAAKFYSDRNAAVVSRRVNDARSRLDDLEQRQIRRPPAGLRFGGLTAGLELRNRREFSGPVLAASEVAVSGRLESVSLTVSATEKWLVTGPNGSGKSTLLEVLAGQLDPTGGSVNAPAGLRIGMLSQDVDLPDPFERGDQRSVRQAYQDLLGAELAEQAPLSRFGLIAGRDENRPLLALSLGQQRRLALAVLLADPPDVLLLDEPTNHLSLLLVTELEAAIPGYPGTVVVASHDRWLRRNWTGQRFEMAADGDSPV</sequence>
<dbReference type="PANTHER" id="PTHR19211">
    <property type="entry name" value="ATP-BINDING TRANSPORT PROTEIN-RELATED"/>
    <property type="match status" value="1"/>
</dbReference>
<accession>A0AAN0MEL1</accession>
<keyword evidence="1" id="KW-0677">Repeat</keyword>
<dbReference type="CDD" id="cd03221">
    <property type="entry name" value="ABCF_EF-3"/>
    <property type="match status" value="2"/>
</dbReference>
<dbReference type="KEGG" id="broo:brsh051_01350"/>
<organism evidence="5 6">
    <name type="scientific">Brooklawnia propionicigenes</name>
    <dbReference type="NCBI Taxonomy" id="3041175"/>
    <lineage>
        <taxon>Bacteria</taxon>
        <taxon>Bacillati</taxon>
        <taxon>Actinomycetota</taxon>
        <taxon>Actinomycetes</taxon>
        <taxon>Propionibacteriales</taxon>
        <taxon>Propionibacteriaceae</taxon>
        <taxon>Brooklawnia</taxon>
    </lineage>
</organism>
<reference evidence="5" key="1">
    <citation type="journal article" date="2024" name="Int. J. Syst. Evol. Microbiol.">
        <title>Brooklawnia propionicigenes sp. nov., a facultatively anaerobic, propionate-producing bacterium isolated from a methanogenic reactor treating waste from cattle farms.</title>
        <authorList>
            <person name="Akita Y."/>
            <person name="Ueki A."/>
            <person name="Tonouchi A."/>
            <person name="Sugawara Y."/>
            <person name="Honma S."/>
            <person name="Kaku N."/>
            <person name="Ueki K."/>
        </authorList>
    </citation>
    <scope>NUCLEOTIDE SEQUENCE</scope>
    <source>
        <strain evidence="5">SH051</strain>
    </source>
</reference>
<dbReference type="EMBL" id="AP028056">
    <property type="protein sequence ID" value="BEH00854.1"/>
    <property type="molecule type" value="Genomic_DNA"/>
</dbReference>
<keyword evidence="6" id="KW-1185">Reference proteome</keyword>
<dbReference type="InterPro" id="IPR003439">
    <property type="entry name" value="ABC_transporter-like_ATP-bd"/>
</dbReference>
<dbReference type="SUPFAM" id="SSF52540">
    <property type="entry name" value="P-loop containing nucleoside triphosphate hydrolases"/>
    <property type="match status" value="2"/>
</dbReference>
<dbReference type="PANTHER" id="PTHR19211:SF14">
    <property type="entry name" value="ATP-BINDING CASSETTE SUB-FAMILY F MEMBER 1"/>
    <property type="match status" value="1"/>
</dbReference>
<dbReference type="Proteomes" id="UP001431656">
    <property type="component" value="Chromosome"/>
</dbReference>
<dbReference type="SMART" id="SM00382">
    <property type="entry name" value="AAA"/>
    <property type="match status" value="2"/>
</dbReference>
<protein>
    <submittedName>
        <fullName evidence="5">ABC-F family ATP-binding cassette domain-containing protein</fullName>
    </submittedName>
</protein>
<name>A0AAN0MEL1_9ACTN</name>
<dbReference type="Gene3D" id="3.40.50.300">
    <property type="entry name" value="P-loop containing nucleotide triphosphate hydrolases"/>
    <property type="match status" value="2"/>
</dbReference>
<evidence type="ECO:0000256" key="1">
    <source>
        <dbReference type="ARBA" id="ARBA00022737"/>
    </source>
</evidence>
<dbReference type="InterPro" id="IPR027417">
    <property type="entry name" value="P-loop_NTPase"/>
</dbReference>
<evidence type="ECO:0000313" key="6">
    <source>
        <dbReference type="Proteomes" id="UP001431656"/>
    </source>
</evidence>
<evidence type="ECO:0000256" key="3">
    <source>
        <dbReference type="ARBA" id="ARBA00022840"/>
    </source>
</evidence>
<proteinExistence type="predicted"/>
<dbReference type="AlphaFoldDB" id="A0AAN0MEL1"/>
<dbReference type="GO" id="GO:0005524">
    <property type="term" value="F:ATP binding"/>
    <property type="evidence" value="ECO:0007669"/>
    <property type="project" value="UniProtKB-KW"/>
</dbReference>
<dbReference type="FunFam" id="3.40.50.300:FF:000011">
    <property type="entry name" value="Putative ABC transporter ATP-binding component"/>
    <property type="match status" value="1"/>
</dbReference>
<keyword evidence="2" id="KW-0547">Nucleotide-binding</keyword>
<feature type="domain" description="ABC transporter" evidence="4">
    <location>
        <begin position="15"/>
        <end position="272"/>
    </location>
</feature>
<dbReference type="InterPro" id="IPR003593">
    <property type="entry name" value="AAA+_ATPase"/>
</dbReference>
<dbReference type="InterPro" id="IPR050611">
    <property type="entry name" value="ABCF"/>
</dbReference>
<evidence type="ECO:0000256" key="2">
    <source>
        <dbReference type="ARBA" id="ARBA00022741"/>
    </source>
</evidence>
<dbReference type="InterPro" id="IPR017871">
    <property type="entry name" value="ABC_transporter-like_CS"/>
</dbReference>
<dbReference type="PROSITE" id="PS00211">
    <property type="entry name" value="ABC_TRANSPORTER_1"/>
    <property type="match status" value="1"/>
</dbReference>
<evidence type="ECO:0000259" key="4">
    <source>
        <dbReference type="PROSITE" id="PS50893"/>
    </source>
</evidence>
<keyword evidence="3 5" id="KW-0067">ATP-binding</keyword>
<dbReference type="Pfam" id="PF00005">
    <property type="entry name" value="ABC_tran"/>
    <property type="match status" value="2"/>
</dbReference>
<evidence type="ECO:0000313" key="5">
    <source>
        <dbReference type="EMBL" id="BEH00854.1"/>
    </source>
</evidence>
<gene>
    <name evidence="5" type="ORF">brsh051_01350</name>
</gene>
<feature type="domain" description="ABC transporter" evidence="4">
    <location>
        <begin position="375"/>
        <end position="582"/>
    </location>
</feature>
<dbReference type="RefSeq" id="WP_286266597.1">
    <property type="nucleotide sequence ID" value="NZ_AP028056.1"/>
</dbReference>
<dbReference type="GO" id="GO:0016887">
    <property type="term" value="F:ATP hydrolysis activity"/>
    <property type="evidence" value="ECO:0007669"/>
    <property type="project" value="InterPro"/>
</dbReference>
<dbReference type="PROSITE" id="PS50893">
    <property type="entry name" value="ABC_TRANSPORTER_2"/>
    <property type="match status" value="2"/>
</dbReference>